<organism evidence="4 5">
    <name type="scientific">Microbacterium pumilum</name>
    <dbReference type="NCBI Taxonomy" id="344165"/>
    <lineage>
        <taxon>Bacteria</taxon>
        <taxon>Bacillati</taxon>
        <taxon>Actinomycetota</taxon>
        <taxon>Actinomycetes</taxon>
        <taxon>Micrococcales</taxon>
        <taxon>Microbacteriaceae</taxon>
        <taxon>Microbacterium</taxon>
    </lineage>
</organism>
<accession>A0ABN2SM02</accession>
<dbReference type="EMBL" id="BAAAOH010000001">
    <property type="protein sequence ID" value="GAA1988011.1"/>
    <property type="molecule type" value="Genomic_DNA"/>
</dbReference>
<dbReference type="PANTHER" id="PTHR46825:SF15">
    <property type="entry name" value="BETA-LACTAMASE-RELATED DOMAIN-CONTAINING PROTEIN"/>
    <property type="match status" value="1"/>
</dbReference>
<dbReference type="Proteomes" id="UP001500326">
    <property type="component" value="Unassembled WGS sequence"/>
</dbReference>
<dbReference type="InterPro" id="IPR012338">
    <property type="entry name" value="Beta-lactam/transpept-like"/>
</dbReference>
<reference evidence="4 5" key="1">
    <citation type="journal article" date="2019" name="Int. J. Syst. Evol. Microbiol.">
        <title>The Global Catalogue of Microorganisms (GCM) 10K type strain sequencing project: providing services to taxonomists for standard genome sequencing and annotation.</title>
        <authorList>
            <consortium name="The Broad Institute Genomics Platform"/>
            <consortium name="The Broad Institute Genome Sequencing Center for Infectious Disease"/>
            <person name="Wu L."/>
            <person name="Ma J."/>
        </authorList>
    </citation>
    <scope>NUCLEOTIDE SEQUENCE [LARGE SCALE GENOMIC DNA]</scope>
    <source>
        <strain evidence="4 5">JCM 14902</strain>
    </source>
</reference>
<name>A0ABN2SM02_9MICO</name>
<keyword evidence="5" id="KW-1185">Reference proteome</keyword>
<comment type="caution">
    <text evidence="4">The sequence shown here is derived from an EMBL/GenBank/DDBJ whole genome shotgun (WGS) entry which is preliminary data.</text>
</comment>
<sequence length="538" mass="56848">MLCQTLGMAARRARSTRLLALVFVSAALAACTAGGPDAAPERSQSPMVNPNPGADAVAVVTDEHVEAAVADVEKSVGEAMDATGTPGIAVAVIHGGDVILAEGFGVRDVESGVPVDADTVFALASVSKSVGSTVVARAIDEGIVAWDTPVAENLDGFTLSDPVAGARVTIADMYAHRSGLYEHAGDELEEIGYDRAAIIKQLRYIPLEPWRAVYHYGNFDITTAAESVARAAGEDWATLSEHLVYEPLGMTSTSSRFSDLEGRDNRALGHIKVDGEWVVTPEQRQPDAQSPAGGVSSNLTDMAIWTKMLLAAGMNDGERFVAESALLPAMSPQMVMGLPSEWGARPGYYGYGWNVGTTVGGLVDVNHSGAFALGTGTIVKMLPGADLGIIVLSNASANGVAEGIANRFMDIAQFGEERRDWLGFFISVFEGLMNEPAGEFDGQEPPTDPEPARDLASYAGKYANEYFGPARVAVEGSGLVLSLGPRGRWPLEHWSGDTFLFRPTGENANPGATSQATFDSATLVLEYFDKHGLGTFTR</sequence>
<feature type="signal peptide" evidence="1">
    <location>
        <begin position="1"/>
        <end position="29"/>
    </location>
</feature>
<keyword evidence="1" id="KW-0732">Signal</keyword>
<feature type="domain" description="Beta-lactamase-related" evidence="2">
    <location>
        <begin position="74"/>
        <end position="410"/>
    </location>
</feature>
<keyword evidence="4" id="KW-0378">Hydrolase</keyword>
<proteinExistence type="predicted"/>
<evidence type="ECO:0000259" key="3">
    <source>
        <dbReference type="Pfam" id="PF11954"/>
    </source>
</evidence>
<evidence type="ECO:0000313" key="5">
    <source>
        <dbReference type="Proteomes" id="UP001500326"/>
    </source>
</evidence>
<dbReference type="PANTHER" id="PTHR46825">
    <property type="entry name" value="D-ALANYL-D-ALANINE-CARBOXYPEPTIDASE/ENDOPEPTIDASE AMPH"/>
    <property type="match status" value="1"/>
</dbReference>
<dbReference type="InterPro" id="IPR021860">
    <property type="entry name" value="Peptidase_S12_Pab87-rel_C"/>
</dbReference>
<dbReference type="Gene3D" id="3.40.710.10">
    <property type="entry name" value="DD-peptidase/beta-lactamase superfamily"/>
    <property type="match status" value="1"/>
</dbReference>
<evidence type="ECO:0000313" key="4">
    <source>
        <dbReference type="EMBL" id="GAA1988011.1"/>
    </source>
</evidence>
<dbReference type="Gene3D" id="2.40.128.600">
    <property type="match status" value="1"/>
</dbReference>
<dbReference type="PROSITE" id="PS50890">
    <property type="entry name" value="PUA"/>
    <property type="match status" value="1"/>
</dbReference>
<dbReference type="Pfam" id="PF00144">
    <property type="entry name" value="Beta-lactamase"/>
    <property type="match status" value="1"/>
</dbReference>
<feature type="domain" description="Peptidase S12 Pab87-related C-terminal" evidence="3">
    <location>
        <begin position="445"/>
        <end position="507"/>
    </location>
</feature>
<feature type="chain" id="PRO_5046926430" evidence="1">
    <location>
        <begin position="30"/>
        <end position="538"/>
    </location>
</feature>
<protein>
    <submittedName>
        <fullName evidence="4">Serine hydrolase</fullName>
    </submittedName>
</protein>
<dbReference type="InterPro" id="IPR001466">
    <property type="entry name" value="Beta-lactam-related"/>
</dbReference>
<dbReference type="SUPFAM" id="SSF56601">
    <property type="entry name" value="beta-lactamase/transpeptidase-like"/>
    <property type="match status" value="1"/>
</dbReference>
<gene>
    <name evidence="4" type="ORF">GCM10009777_23410</name>
</gene>
<evidence type="ECO:0000259" key="2">
    <source>
        <dbReference type="Pfam" id="PF00144"/>
    </source>
</evidence>
<evidence type="ECO:0000256" key="1">
    <source>
        <dbReference type="SAM" id="SignalP"/>
    </source>
</evidence>
<dbReference type="InterPro" id="IPR050491">
    <property type="entry name" value="AmpC-like"/>
</dbReference>
<dbReference type="GO" id="GO:0016787">
    <property type="term" value="F:hydrolase activity"/>
    <property type="evidence" value="ECO:0007669"/>
    <property type="project" value="UniProtKB-KW"/>
</dbReference>
<dbReference type="Pfam" id="PF11954">
    <property type="entry name" value="DUF3471"/>
    <property type="match status" value="1"/>
</dbReference>